<dbReference type="PROSITE" id="PS51257">
    <property type="entry name" value="PROKAR_LIPOPROTEIN"/>
    <property type="match status" value="1"/>
</dbReference>
<dbReference type="Proteomes" id="UP000468388">
    <property type="component" value="Unassembled WGS sequence"/>
</dbReference>
<sequence>MKQHKITTYYIIVSLVLIISACSKMDDYKDKYMAGGAITYPGKMDSVMAFSGKSRVEITGLFTSDPKIVKYKVFWNSRQDSLEVPVQRTSGVDTAKVIIPGLPEGLMNFEIRTFDAKGNISIPVNTSANVYGDLYQSALINRGIVNAEMQLDGSALISWADVSKDAGIINMQIMYSDNAGMTHDTLITSDLTGLTTSLPAFKSGNTISYRTAYLPNATAIDTFYTAYEVHTVKADVTSLYLSNTGPFDRATYDGGRWGTLAAPWITSTNVINHSGYGGYASEPWLNIGGCLVMESGWGGTANIVNGKISQTTTLPAGNYIFQVNCYTEALDPVYIVAAAGTTLPDISDLSTALGYTTFPTKVGTTATIQFTFTLTQQEQVTLGFLATMVSGNQYWRVPSVKLIKN</sequence>
<reference evidence="2 3" key="1">
    <citation type="submission" date="2019-12" db="EMBL/GenBank/DDBJ databases">
        <title>The draft genomic sequence of strain Chitinophaga oryziterrae JCM 16595.</title>
        <authorList>
            <person name="Zhang X."/>
        </authorList>
    </citation>
    <scope>NUCLEOTIDE SEQUENCE [LARGE SCALE GENOMIC DNA]</scope>
    <source>
        <strain evidence="2 3">JCM 16595</strain>
    </source>
</reference>
<dbReference type="InterPro" id="IPR032181">
    <property type="entry name" value="DUF5013"/>
</dbReference>
<dbReference type="OrthoDB" id="1043438at2"/>
<feature type="domain" description="DUF5013" evidence="1">
    <location>
        <begin position="244"/>
        <end position="383"/>
    </location>
</feature>
<gene>
    <name evidence="2" type="ORF">GO495_13810</name>
</gene>
<dbReference type="RefSeq" id="WP_157300293.1">
    <property type="nucleotide sequence ID" value="NZ_BAAAZB010000006.1"/>
</dbReference>
<evidence type="ECO:0000259" key="1">
    <source>
        <dbReference type="Pfam" id="PF16405"/>
    </source>
</evidence>
<dbReference type="Pfam" id="PF16405">
    <property type="entry name" value="DUF5013"/>
    <property type="match status" value="1"/>
</dbReference>
<name>A0A6N8JAT9_9BACT</name>
<dbReference type="EMBL" id="WRXO01000003">
    <property type="protein sequence ID" value="MVT41661.1"/>
    <property type="molecule type" value="Genomic_DNA"/>
</dbReference>
<evidence type="ECO:0000313" key="2">
    <source>
        <dbReference type="EMBL" id="MVT41661.1"/>
    </source>
</evidence>
<protein>
    <submittedName>
        <fullName evidence="2">DUF5013 domain-containing protein</fullName>
    </submittedName>
</protein>
<comment type="caution">
    <text evidence="2">The sequence shown here is derived from an EMBL/GenBank/DDBJ whole genome shotgun (WGS) entry which is preliminary data.</text>
</comment>
<organism evidence="2 3">
    <name type="scientific">Chitinophaga oryziterrae</name>
    <dbReference type="NCBI Taxonomy" id="1031224"/>
    <lineage>
        <taxon>Bacteria</taxon>
        <taxon>Pseudomonadati</taxon>
        <taxon>Bacteroidota</taxon>
        <taxon>Chitinophagia</taxon>
        <taxon>Chitinophagales</taxon>
        <taxon>Chitinophagaceae</taxon>
        <taxon>Chitinophaga</taxon>
    </lineage>
</organism>
<accession>A0A6N8JAT9</accession>
<proteinExistence type="predicted"/>
<keyword evidence="3" id="KW-1185">Reference proteome</keyword>
<dbReference type="AlphaFoldDB" id="A0A6N8JAT9"/>
<evidence type="ECO:0000313" key="3">
    <source>
        <dbReference type="Proteomes" id="UP000468388"/>
    </source>
</evidence>
<dbReference type="Pfam" id="PF16389">
    <property type="entry name" value="DUF4998"/>
    <property type="match status" value="1"/>
</dbReference>